<dbReference type="Proteomes" id="UP000324222">
    <property type="component" value="Unassembled WGS sequence"/>
</dbReference>
<organism evidence="1 2">
    <name type="scientific">Portunus trituberculatus</name>
    <name type="common">Swimming crab</name>
    <name type="synonym">Neptunus trituberculatus</name>
    <dbReference type="NCBI Taxonomy" id="210409"/>
    <lineage>
        <taxon>Eukaryota</taxon>
        <taxon>Metazoa</taxon>
        <taxon>Ecdysozoa</taxon>
        <taxon>Arthropoda</taxon>
        <taxon>Crustacea</taxon>
        <taxon>Multicrustacea</taxon>
        <taxon>Malacostraca</taxon>
        <taxon>Eumalacostraca</taxon>
        <taxon>Eucarida</taxon>
        <taxon>Decapoda</taxon>
        <taxon>Pleocyemata</taxon>
        <taxon>Brachyura</taxon>
        <taxon>Eubrachyura</taxon>
        <taxon>Portunoidea</taxon>
        <taxon>Portunidae</taxon>
        <taxon>Portuninae</taxon>
        <taxon>Portunus</taxon>
    </lineage>
</organism>
<dbReference type="EMBL" id="VSRR010063765">
    <property type="protein sequence ID" value="MPC83872.1"/>
    <property type="molecule type" value="Genomic_DNA"/>
</dbReference>
<protein>
    <submittedName>
        <fullName evidence="1">Uncharacterized protein</fullName>
    </submittedName>
</protein>
<reference evidence="1 2" key="1">
    <citation type="submission" date="2019-05" db="EMBL/GenBank/DDBJ databases">
        <title>Another draft genome of Portunus trituberculatus and its Hox gene families provides insights of decapod evolution.</title>
        <authorList>
            <person name="Jeong J.-H."/>
            <person name="Song I."/>
            <person name="Kim S."/>
            <person name="Choi T."/>
            <person name="Kim D."/>
            <person name="Ryu S."/>
            <person name="Kim W."/>
        </authorList>
    </citation>
    <scope>NUCLEOTIDE SEQUENCE [LARGE SCALE GENOMIC DNA]</scope>
    <source>
        <tissue evidence="1">Muscle</tissue>
    </source>
</reference>
<gene>
    <name evidence="1" type="ORF">E2C01_078593</name>
</gene>
<evidence type="ECO:0000313" key="1">
    <source>
        <dbReference type="EMBL" id="MPC83872.1"/>
    </source>
</evidence>
<comment type="caution">
    <text evidence="1">The sequence shown here is derived from an EMBL/GenBank/DDBJ whole genome shotgun (WGS) entry which is preliminary data.</text>
</comment>
<dbReference type="AlphaFoldDB" id="A0A5B7IJ91"/>
<proteinExistence type="predicted"/>
<sequence>MLCQCYSVVTLRILMKMKIVIFLLRQKKVKTPVVILIVIWETDTNPHSDVHKPHVLPTNNMLVCVTHGCLSRTVLVDLVM</sequence>
<accession>A0A5B7IJ91</accession>
<evidence type="ECO:0000313" key="2">
    <source>
        <dbReference type="Proteomes" id="UP000324222"/>
    </source>
</evidence>
<name>A0A5B7IJ91_PORTR</name>
<keyword evidence="2" id="KW-1185">Reference proteome</keyword>